<organism evidence="1 2">
    <name type="scientific">Selenobaculum gibii</name>
    <dbReference type="NCBI Taxonomy" id="3054208"/>
    <lineage>
        <taxon>Bacteria</taxon>
        <taxon>Bacillati</taxon>
        <taxon>Bacillota</taxon>
        <taxon>Negativicutes</taxon>
        <taxon>Selenomonadales</taxon>
        <taxon>Selenomonadaceae</taxon>
        <taxon>Selenobaculum</taxon>
    </lineage>
</organism>
<dbReference type="Pfam" id="PF20074">
    <property type="entry name" value="DUF6470"/>
    <property type="match status" value="1"/>
</dbReference>
<sequence length="190" mass="21846">MKCLNIRSVYAQIGQHTEPGKMKLDTPYPQVYTGDSDPYKLDIHTTQLKIEFDLTDFWNSIGKMEWKAFGDKQNSIASEKATQGTERRAREGRELMEAGGRDHKVISRQSLAHTNTISDDKTIVIKQPAPPVFHVFLGEYQNDTPYGKPRIEANLKPVKTDYQPMQAETYLKQKQSIRMWVTDGKYDIYA</sequence>
<dbReference type="InterPro" id="IPR045527">
    <property type="entry name" value="DUF6470"/>
</dbReference>
<accession>A0A9Y2AI48</accession>
<reference evidence="1" key="1">
    <citation type="submission" date="2023-03" db="EMBL/GenBank/DDBJ databases">
        <title>Selenobaculum gbiensis gen. nov. sp. nov., a new bacterium isolated from the gut microbiota of IBD patient.</title>
        <authorList>
            <person name="Yeo S."/>
            <person name="Park H."/>
            <person name="Huh C.S."/>
        </authorList>
    </citation>
    <scope>NUCLEOTIDE SEQUENCE</scope>
    <source>
        <strain evidence="1">ICN-92133</strain>
    </source>
</reference>
<dbReference type="KEGG" id="sgbi:P3F81_10995"/>
<dbReference type="AlphaFoldDB" id="A0A9Y2AI48"/>
<evidence type="ECO:0000313" key="2">
    <source>
        <dbReference type="Proteomes" id="UP001243623"/>
    </source>
</evidence>
<evidence type="ECO:0000313" key="1">
    <source>
        <dbReference type="EMBL" id="WIW70406.1"/>
    </source>
</evidence>
<name>A0A9Y2AI48_9FIRM</name>
<protein>
    <submittedName>
        <fullName evidence="1">DUF6470 family protein</fullName>
    </submittedName>
</protein>
<dbReference type="Proteomes" id="UP001243623">
    <property type="component" value="Chromosome"/>
</dbReference>
<proteinExistence type="predicted"/>
<keyword evidence="2" id="KW-1185">Reference proteome</keyword>
<dbReference type="RefSeq" id="WP_147670184.1">
    <property type="nucleotide sequence ID" value="NZ_CP120678.1"/>
</dbReference>
<dbReference type="EMBL" id="CP120678">
    <property type="protein sequence ID" value="WIW70406.1"/>
    <property type="molecule type" value="Genomic_DNA"/>
</dbReference>
<gene>
    <name evidence="1" type="ORF">P3F81_10995</name>
</gene>